<comment type="cofactor">
    <cofactor evidence="9">
        <name>Zn(2+)</name>
        <dbReference type="ChEBI" id="CHEBI:29105"/>
    </cofactor>
    <text evidence="9">Binds 1 zinc ion.</text>
</comment>
<evidence type="ECO:0000256" key="5">
    <source>
        <dbReference type="ARBA" id="ARBA00022723"/>
    </source>
</evidence>
<gene>
    <name evidence="9 10" type="primary">ybeY</name>
    <name evidence="10" type="ORF">H8717_14145</name>
</gene>
<dbReference type="InterPro" id="IPR023091">
    <property type="entry name" value="MetalPrtase_cat_dom_sf_prd"/>
</dbReference>
<dbReference type="EMBL" id="JACRTB010000035">
    <property type="protein sequence ID" value="MBC8577537.1"/>
    <property type="molecule type" value="Genomic_DNA"/>
</dbReference>
<dbReference type="SUPFAM" id="SSF55486">
    <property type="entry name" value="Metalloproteases ('zincins'), catalytic domain"/>
    <property type="match status" value="1"/>
</dbReference>
<dbReference type="HAMAP" id="MF_00009">
    <property type="entry name" value="Endoribonucl_YbeY"/>
    <property type="match status" value="1"/>
</dbReference>
<feature type="binding site" evidence="9">
    <location>
        <position position="138"/>
    </location>
    <ligand>
        <name>Zn(2+)</name>
        <dbReference type="ChEBI" id="CHEBI:29105"/>
        <note>catalytic</note>
    </ligand>
</feature>
<evidence type="ECO:0000313" key="11">
    <source>
        <dbReference type="Proteomes" id="UP000658131"/>
    </source>
</evidence>
<dbReference type="EC" id="3.1.-.-" evidence="9"/>
<sequence>MERSPLARAKVYIANRQKKTKIPTGARLLIKRCCNAVLAYEKVEFPAEISVSFTDDEGIRQLNGSYRNKDSATDVLSFPMGEDGVYDKNEETGNYLLGDIVISMERAVEQAHLYGHSLERELGFLTVHSMFHLLGYDHEAGGLEARVMHEKEEAVLSELGLSRDNTFLKPEEEH</sequence>
<feature type="binding site" evidence="9">
    <location>
        <position position="132"/>
    </location>
    <ligand>
        <name>Zn(2+)</name>
        <dbReference type="ChEBI" id="CHEBI:29105"/>
        <note>catalytic</note>
    </ligand>
</feature>
<keyword evidence="3 9" id="KW-0698">rRNA processing</keyword>
<evidence type="ECO:0000256" key="2">
    <source>
        <dbReference type="ARBA" id="ARBA00022517"/>
    </source>
</evidence>
<keyword evidence="9" id="KW-0963">Cytoplasm</keyword>
<accession>A0ABR7NMB1</accession>
<evidence type="ECO:0000256" key="3">
    <source>
        <dbReference type="ARBA" id="ARBA00022552"/>
    </source>
</evidence>
<dbReference type="PANTHER" id="PTHR46986:SF1">
    <property type="entry name" value="ENDORIBONUCLEASE YBEY, CHLOROPLASTIC"/>
    <property type="match status" value="1"/>
</dbReference>
<keyword evidence="6 9" id="KW-0255">Endonuclease</keyword>
<keyword evidence="4 9" id="KW-0540">Nuclease</keyword>
<proteinExistence type="inferred from homology"/>
<comment type="subcellular location">
    <subcellularLocation>
        <location evidence="9">Cytoplasm</location>
    </subcellularLocation>
</comment>
<keyword evidence="7 9" id="KW-0378">Hydrolase</keyword>
<comment type="caution">
    <text evidence="10">The sequence shown here is derived from an EMBL/GenBank/DDBJ whole genome shotgun (WGS) entry which is preliminary data.</text>
</comment>
<organism evidence="10 11">
    <name type="scientific">Yanshouia hominis</name>
    <dbReference type="NCBI Taxonomy" id="2763673"/>
    <lineage>
        <taxon>Bacteria</taxon>
        <taxon>Bacillati</taxon>
        <taxon>Bacillota</taxon>
        <taxon>Clostridia</taxon>
        <taxon>Eubacteriales</taxon>
        <taxon>Oscillospiraceae</taxon>
        <taxon>Yanshouia</taxon>
    </lineage>
</organism>
<dbReference type="PANTHER" id="PTHR46986">
    <property type="entry name" value="ENDORIBONUCLEASE YBEY, CHLOROPLASTIC"/>
    <property type="match status" value="1"/>
</dbReference>
<dbReference type="Pfam" id="PF02130">
    <property type="entry name" value="YbeY"/>
    <property type="match status" value="1"/>
</dbReference>
<dbReference type="Gene3D" id="3.40.390.30">
    <property type="entry name" value="Metalloproteases ('zincins'), catalytic domain"/>
    <property type="match status" value="1"/>
</dbReference>
<keyword evidence="2 9" id="KW-0690">Ribosome biogenesis</keyword>
<reference evidence="10 11" key="1">
    <citation type="submission" date="2020-08" db="EMBL/GenBank/DDBJ databases">
        <title>Genome public.</title>
        <authorList>
            <person name="Liu C."/>
            <person name="Sun Q."/>
        </authorList>
    </citation>
    <scope>NUCLEOTIDE SEQUENCE [LARGE SCALE GENOMIC DNA]</scope>
    <source>
        <strain evidence="10 11">BX1</strain>
    </source>
</reference>
<evidence type="ECO:0000256" key="4">
    <source>
        <dbReference type="ARBA" id="ARBA00022722"/>
    </source>
</evidence>
<keyword evidence="11" id="KW-1185">Reference proteome</keyword>
<evidence type="ECO:0000256" key="1">
    <source>
        <dbReference type="ARBA" id="ARBA00010875"/>
    </source>
</evidence>
<evidence type="ECO:0000313" key="10">
    <source>
        <dbReference type="EMBL" id="MBC8577537.1"/>
    </source>
</evidence>
<keyword evidence="8 9" id="KW-0862">Zinc</keyword>
<evidence type="ECO:0000256" key="6">
    <source>
        <dbReference type="ARBA" id="ARBA00022759"/>
    </source>
</evidence>
<comment type="function">
    <text evidence="9">Single strand-specific metallo-endoribonuclease involved in late-stage 70S ribosome quality control and in maturation of the 3' terminus of the 16S rRNA.</text>
</comment>
<evidence type="ECO:0000256" key="9">
    <source>
        <dbReference type="HAMAP-Rule" id="MF_00009"/>
    </source>
</evidence>
<keyword evidence="5 9" id="KW-0479">Metal-binding</keyword>
<feature type="binding site" evidence="9">
    <location>
        <position position="128"/>
    </location>
    <ligand>
        <name>Zn(2+)</name>
        <dbReference type="ChEBI" id="CHEBI:29105"/>
        <note>catalytic</note>
    </ligand>
</feature>
<comment type="similarity">
    <text evidence="1 9">Belongs to the endoribonuclease YbeY family.</text>
</comment>
<evidence type="ECO:0000256" key="7">
    <source>
        <dbReference type="ARBA" id="ARBA00022801"/>
    </source>
</evidence>
<dbReference type="Proteomes" id="UP000658131">
    <property type="component" value="Unassembled WGS sequence"/>
</dbReference>
<protein>
    <recommendedName>
        <fullName evidence="9">Endoribonuclease YbeY</fullName>
        <ecNumber evidence="9">3.1.-.-</ecNumber>
    </recommendedName>
</protein>
<dbReference type="NCBIfam" id="TIGR00043">
    <property type="entry name" value="rRNA maturation RNase YbeY"/>
    <property type="match status" value="1"/>
</dbReference>
<dbReference type="InterPro" id="IPR002036">
    <property type="entry name" value="YbeY"/>
</dbReference>
<evidence type="ECO:0000256" key="8">
    <source>
        <dbReference type="ARBA" id="ARBA00022833"/>
    </source>
</evidence>
<name>A0ABR7NMB1_9FIRM</name>